<gene>
    <name evidence="1" type="ORF">EVAR_97397_1</name>
</gene>
<dbReference type="EMBL" id="BGZK01003197">
    <property type="protein sequence ID" value="GBO98593.1"/>
    <property type="molecule type" value="Genomic_DNA"/>
</dbReference>
<dbReference type="AlphaFoldDB" id="A0A4C1S8T0"/>
<reference evidence="1 2" key="1">
    <citation type="journal article" date="2019" name="Commun. Biol.">
        <title>The bagworm genome reveals a unique fibroin gene that provides high tensile strength.</title>
        <authorList>
            <person name="Kono N."/>
            <person name="Nakamura H."/>
            <person name="Ohtoshi R."/>
            <person name="Tomita M."/>
            <person name="Numata K."/>
            <person name="Arakawa K."/>
        </authorList>
    </citation>
    <scope>NUCLEOTIDE SEQUENCE [LARGE SCALE GENOMIC DNA]</scope>
</reference>
<evidence type="ECO:0000313" key="2">
    <source>
        <dbReference type="Proteomes" id="UP000299102"/>
    </source>
</evidence>
<name>A0A4C1S8T0_EUMVA</name>
<dbReference type="Proteomes" id="UP000299102">
    <property type="component" value="Unassembled WGS sequence"/>
</dbReference>
<protein>
    <submittedName>
        <fullName evidence="1">Uncharacterized protein</fullName>
    </submittedName>
</protein>
<evidence type="ECO:0000313" key="1">
    <source>
        <dbReference type="EMBL" id="GBO98593.1"/>
    </source>
</evidence>
<proteinExistence type="predicted"/>
<comment type="caution">
    <text evidence="1">The sequence shown here is derived from an EMBL/GenBank/DDBJ whole genome shotgun (WGS) entry which is preliminary data.</text>
</comment>
<sequence>MLKVLGLTIDKSLTFKTHVAAICRRVTDIYKQLACAAKRDYTLQKGFAQKICKSYHTISLNAALALSGLISLDLRELESAGLYKHKRNLSNDYRLLGREFEFVLDNLSYKLTKADFNYKQIQEASKL</sequence>
<accession>A0A4C1S8T0</accession>
<keyword evidence="2" id="KW-1185">Reference proteome</keyword>
<organism evidence="1 2">
    <name type="scientific">Eumeta variegata</name>
    <name type="common">Bagworm moth</name>
    <name type="synonym">Eumeta japonica</name>
    <dbReference type="NCBI Taxonomy" id="151549"/>
    <lineage>
        <taxon>Eukaryota</taxon>
        <taxon>Metazoa</taxon>
        <taxon>Ecdysozoa</taxon>
        <taxon>Arthropoda</taxon>
        <taxon>Hexapoda</taxon>
        <taxon>Insecta</taxon>
        <taxon>Pterygota</taxon>
        <taxon>Neoptera</taxon>
        <taxon>Endopterygota</taxon>
        <taxon>Lepidoptera</taxon>
        <taxon>Glossata</taxon>
        <taxon>Ditrysia</taxon>
        <taxon>Tineoidea</taxon>
        <taxon>Psychidae</taxon>
        <taxon>Oiketicinae</taxon>
        <taxon>Eumeta</taxon>
    </lineage>
</organism>